<keyword evidence="4" id="KW-0408">Iron</keyword>
<comment type="caution">
    <text evidence="6">The sequence shown here is derived from an EMBL/GenBank/DDBJ whole genome shotgun (WGS) entry which is preliminary data.</text>
</comment>
<dbReference type="PANTHER" id="PTHR36438:SF1">
    <property type="entry name" value="IRON-SULFUR CLUSTER REPAIR PROTEIN YTFE"/>
    <property type="match status" value="1"/>
</dbReference>
<protein>
    <submittedName>
        <fullName evidence="6">Iron-sulfur cluster repair di-iron protein</fullName>
    </submittedName>
</protein>
<dbReference type="GO" id="GO:0046872">
    <property type="term" value="F:metal ion binding"/>
    <property type="evidence" value="ECO:0007669"/>
    <property type="project" value="UniProtKB-KW"/>
</dbReference>
<keyword evidence="7" id="KW-1185">Reference proteome</keyword>
<dbReference type="Pfam" id="PF04405">
    <property type="entry name" value="ScdA_N"/>
    <property type="match status" value="1"/>
</dbReference>
<organism evidence="6 7">
    <name type="scientific">Ginsengibacter hankyongi</name>
    <dbReference type="NCBI Taxonomy" id="2607284"/>
    <lineage>
        <taxon>Bacteria</taxon>
        <taxon>Pseudomonadati</taxon>
        <taxon>Bacteroidota</taxon>
        <taxon>Chitinophagia</taxon>
        <taxon>Chitinophagales</taxon>
        <taxon>Chitinophagaceae</taxon>
        <taxon>Ginsengibacter</taxon>
    </lineage>
</organism>
<gene>
    <name evidence="6" type="primary">ric</name>
    <name evidence="6" type="ORF">FW778_15460</name>
</gene>
<keyword evidence="3" id="KW-0479">Metal-binding</keyword>
<dbReference type="Proteomes" id="UP000326903">
    <property type="component" value="Unassembled WGS sequence"/>
</dbReference>
<evidence type="ECO:0000256" key="2">
    <source>
        <dbReference type="ARBA" id="ARBA00022490"/>
    </source>
</evidence>
<dbReference type="GO" id="GO:0005737">
    <property type="term" value="C:cytoplasm"/>
    <property type="evidence" value="ECO:0007669"/>
    <property type="project" value="UniProtKB-SubCell"/>
</dbReference>
<evidence type="ECO:0000256" key="1">
    <source>
        <dbReference type="ARBA" id="ARBA00004496"/>
    </source>
</evidence>
<evidence type="ECO:0000256" key="4">
    <source>
        <dbReference type="ARBA" id="ARBA00023004"/>
    </source>
</evidence>
<evidence type="ECO:0000256" key="3">
    <source>
        <dbReference type="ARBA" id="ARBA00022723"/>
    </source>
</evidence>
<dbReference type="Pfam" id="PF01814">
    <property type="entry name" value="Hemerythrin"/>
    <property type="match status" value="1"/>
</dbReference>
<proteinExistence type="predicted"/>
<accession>A0A5J5IF56</accession>
<evidence type="ECO:0000313" key="6">
    <source>
        <dbReference type="EMBL" id="KAA9038148.1"/>
    </source>
</evidence>
<dbReference type="InterPro" id="IPR012312">
    <property type="entry name" value="Hemerythrin-like"/>
</dbReference>
<comment type="subcellular location">
    <subcellularLocation>
        <location evidence="1">Cytoplasm</location>
    </subcellularLocation>
</comment>
<keyword evidence="2" id="KW-0963">Cytoplasm</keyword>
<dbReference type="AlphaFoldDB" id="A0A5J5IF56"/>
<evidence type="ECO:0000313" key="7">
    <source>
        <dbReference type="Proteomes" id="UP000326903"/>
    </source>
</evidence>
<name>A0A5J5IF56_9BACT</name>
<evidence type="ECO:0000259" key="5">
    <source>
        <dbReference type="Pfam" id="PF01814"/>
    </source>
</evidence>
<dbReference type="PANTHER" id="PTHR36438">
    <property type="entry name" value="IRON-SULFUR CLUSTER REPAIR PROTEIN YTFE"/>
    <property type="match status" value="1"/>
</dbReference>
<dbReference type="RefSeq" id="WP_150415708.1">
    <property type="nucleotide sequence ID" value="NZ_VYQF01000004.1"/>
</dbReference>
<dbReference type="EMBL" id="VYQF01000004">
    <property type="protein sequence ID" value="KAA9038148.1"/>
    <property type="molecule type" value="Genomic_DNA"/>
</dbReference>
<dbReference type="NCBIfam" id="TIGR03652">
    <property type="entry name" value="FeS_repair_RIC"/>
    <property type="match status" value="1"/>
</dbReference>
<dbReference type="InterPro" id="IPR019903">
    <property type="entry name" value="RIC_family"/>
</dbReference>
<dbReference type="Gene3D" id="1.20.120.520">
    <property type="entry name" value="nmb1532 protein domain like"/>
    <property type="match status" value="1"/>
</dbReference>
<sequence>MNNYSEQTLGQIVTQQHKAAFIFEKYNLDFCCKGKRSLVAACSEKGIPVENIIDELNTQAVGNTENMPFQKMSATELIAYILEYHHFYVKEYGPTIKQHLDKVAFKHGERFPWMTEVATDYTALLNELLLHMQKEEIMLFPRIERMEKNEKGTYPPNFIAAPIGVMEADHEVAGQYMEHIKELTNNYTSPETACNTFRVSMLELKEFEENLHQHVHLENNILFPKALAF</sequence>
<feature type="domain" description="Hemerythrin-like" evidence="5">
    <location>
        <begin position="80"/>
        <end position="226"/>
    </location>
</feature>
<reference evidence="6 7" key="1">
    <citation type="submission" date="2019-09" db="EMBL/GenBank/DDBJ databases">
        <title>Draft genome sequence of Ginsengibacter sp. BR5-29.</title>
        <authorList>
            <person name="Im W.-T."/>
        </authorList>
    </citation>
    <scope>NUCLEOTIDE SEQUENCE [LARGE SCALE GENOMIC DNA]</scope>
    <source>
        <strain evidence="6 7">BR5-29</strain>
    </source>
</reference>